<dbReference type="Pfam" id="PF00775">
    <property type="entry name" value="Dioxygenase_C"/>
    <property type="match status" value="1"/>
</dbReference>
<keyword evidence="6" id="KW-1185">Reference proteome</keyword>
<keyword evidence="3" id="KW-0560">Oxidoreductase</keyword>
<dbReference type="InterPro" id="IPR050770">
    <property type="entry name" value="Intradiol_RC_Dioxygenase"/>
</dbReference>
<evidence type="ECO:0000313" key="5">
    <source>
        <dbReference type="EMBL" id="GLR88495.1"/>
    </source>
</evidence>
<comment type="caution">
    <text evidence="5">The sequence shown here is derived from an EMBL/GenBank/DDBJ whole genome shotgun (WGS) entry which is preliminary data.</text>
</comment>
<protein>
    <submittedName>
        <fullName evidence="5">Protocatechuate 3,4-dioxygenase subunit beta</fullName>
    </submittedName>
</protein>
<dbReference type="RefSeq" id="WP_284270104.1">
    <property type="nucleotide sequence ID" value="NZ_BSOW01000019.1"/>
</dbReference>
<reference evidence="6" key="1">
    <citation type="journal article" date="2019" name="Int. J. Syst. Evol. Microbiol.">
        <title>The Global Catalogue of Microorganisms (GCM) 10K type strain sequencing project: providing services to taxonomists for standard genome sequencing and annotation.</title>
        <authorList>
            <consortium name="The Broad Institute Genomics Platform"/>
            <consortium name="The Broad Institute Genome Sequencing Center for Infectious Disease"/>
            <person name="Wu L."/>
            <person name="Ma J."/>
        </authorList>
    </citation>
    <scope>NUCLEOTIDE SEQUENCE [LARGE SCALE GENOMIC DNA]</scope>
    <source>
        <strain evidence="6">NBRC 102520</strain>
    </source>
</reference>
<keyword evidence="2" id="KW-0223">Dioxygenase</keyword>
<dbReference type="InterPro" id="IPR012785">
    <property type="entry name" value="Protocat_dOase_b"/>
</dbReference>
<sequence>MTAQAARIAAAQDAARLNRPEPFTSPLGDGGFFQRDRSIHPPAYAPGYKSSVLRSPRQSLLSLENSVSEITGPVFGHNDLGSLDNDLIRNYAKDGDPVGERIIVHGRVMDETGRGVPNTLVEVWQANAGGRYRHRKDTYLAPIDPNFGGCGRALTDDTGYYYFRTIKPGPYPWRNFVNSWRPAHIHFSVFGSGFAQRLITQMYFEGDPLIPVCPILTTIPDKDALDRLVAALDLNASVPLDSLTYRFDVVLRGQRSTYFENRPEGN</sequence>
<evidence type="ECO:0000256" key="2">
    <source>
        <dbReference type="ARBA" id="ARBA00022964"/>
    </source>
</evidence>
<evidence type="ECO:0000256" key="3">
    <source>
        <dbReference type="ARBA" id="ARBA00023002"/>
    </source>
</evidence>
<dbReference type="Pfam" id="PF12391">
    <property type="entry name" value="PCDO_beta_N"/>
    <property type="match status" value="1"/>
</dbReference>
<organism evidence="5 6">
    <name type="scientific">Bradyrhizobium iriomotense</name>
    <dbReference type="NCBI Taxonomy" id="441950"/>
    <lineage>
        <taxon>Bacteria</taxon>
        <taxon>Pseudomonadati</taxon>
        <taxon>Pseudomonadota</taxon>
        <taxon>Alphaproteobacteria</taxon>
        <taxon>Hyphomicrobiales</taxon>
        <taxon>Nitrobacteraceae</taxon>
        <taxon>Bradyrhizobium</taxon>
    </lineage>
</organism>
<dbReference type="EMBL" id="BSOW01000019">
    <property type="protein sequence ID" value="GLR88495.1"/>
    <property type="molecule type" value="Genomic_DNA"/>
</dbReference>
<evidence type="ECO:0000313" key="6">
    <source>
        <dbReference type="Proteomes" id="UP001156905"/>
    </source>
</evidence>
<evidence type="ECO:0000259" key="4">
    <source>
        <dbReference type="PROSITE" id="PS00083"/>
    </source>
</evidence>
<comment type="similarity">
    <text evidence="1">Belongs to the intradiol ring-cleavage dioxygenase family.</text>
</comment>
<proteinExistence type="inferred from homology"/>
<dbReference type="Proteomes" id="UP001156905">
    <property type="component" value="Unassembled WGS sequence"/>
</dbReference>
<evidence type="ECO:0000256" key="1">
    <source>
        <dbReference type="ARBA" id="ARBA00007825"/>
    </source>
</evidence>
<dbReference type="NCBIfam" id="TIGR02422">
    <property type="entry name" value="protocat_beta"/>
    <property type="match status" value="1"/>
</dbReference>
<dbReference type="CDD" id="cd03464">
    <property type="entry name" value="3_4-PCD_beta"/>
    <property type="match status" value="1"/>
</dbReference>
<dbReference type="InterPro" id="IPR015889">
    <property type="entry name" value="Intradiol_dOase_core"/>
</dbReference>
<dbReference type="PANTHER" id="PTHR33711">
    <property type="entry name" value="DIOXYGENASE, PUTATIVE (AFU_ORTHOLOGUE AFUA_2G02910)-RELATED"/>
    <property type="match status" value="1"/>
</dbReference>
<feature type="domain" description="Intradiol ring-cleavage dioxygenases" evidence="4">
    <location>
        <begin position="104"/>
        <end position="132"/>
    </location>
</feature>
<dbReference type="PROSITE" id="PS00083">
    <property type="entry name" value="INTRADIOL_DIOXYGENAS"/>
    <property type="match status" value="1"/>
</dbReference>
<name>A0ABQ6B6F2_9BRAD</name>
<dbReference type="InterPro" id="IPR000627">
    <property type="entry name" value="Intradiol_dOase_C"/>
</dbReference>
<dbReference type="Gene3D" id="2.60.130.10">
    <property type="entry name" value="Aromatic compound dioxygenase"/>
    <property type="match status" value="1"/>
</dbReference>
<accession>A0ABQ6B6F2</accession>
<dbReference type="InterPro" id="IPR024756">
    <property type="entry name" value="PCDO_beta_N"/>
</dbReference>
<gene>
    <name evidence="5" type="primary">pcaH_2</name>
    <name evidence="5" type="ORF">GCM10007857_52070</name>
</gene>
<dbReference type="SUPFAM" id="SSF49482">
    <property type="entry name" value="Aromatic compound dioxygenase"/>
    <property type="match status" value="1"/>
</dbReference>
<dbReference type="PANTHER" id="PTHR33711:SF10">
    <property type="entry name" value="INTRADIOL RING-CLEAVAGE DIOXYGENASES DOMAIN-CONTAINING PROTEIN"/>
    <property type="match status" value="1"/>
</dbReference>